<evidence type="ECO:0000313" key="2">
    <source>
        <dbReference type="EMBL" id="GGE23011.1"/>
    </source>
</evidence>
<reference evidence="2 3" key="1">
    <citation type="journal article" date="2014" name="Int. J. Syst. Evol. Microbiol.">
        <title>Complete genome sequence of Corynebacterium casei LMG S-19264T (=DSM 44701T), isolated from a smear-ripened cheese.</title>
        <authorList>
            <consortium name="US DOE Joint Genome Institute (JGI-PGF)"/>
            <person name="Walter F."/>
            <person name="Albersmeier A."/>
            <person name="Kalinowski J."/>
            <person name="Ruckert C."/>
        </authorList>
    </citation>
    <scope>NUCLEOTIDE SEQUENCE [LARGE SCALE GENOMIC DNA]</scope>
    <source>
        <strain evidence="2 3">CGMCC 1.12925</strain>
    </source>
</reference>
<organism evidence="2 3">
    <name type="scientific">Psychroflexus salis</name>
    <dbReference type="NCBI Taxonomy" id="1526574"/>
    <lineage>
        <taxon>Bacteria</taxon>
        <taxon>Pseudomonadati</taxon>
        <taxon>Bacteroidota</taxon>
        <taxon>Flavobacteriia</taxon>
        <taxon>Flavobacteriales</taxon>
        <taxon>Flavobacteriaceae</taxon>
        <taxon>Psychroflexus</taxon>
    </lineage>
</organism>
<comment type="caution">
    <text evidence="2">The sequence shown here is derived from an EMBL/GenBank/DDBJ whole genome shotgun (WGS) entry which is preliminary data.</text>
</comment>
<keyword evidence="3" id="KW-1185">Reference proteome</keyword>
<sequence>MIRNIKSHKIKTVLNFSIFSISILCFIACGSVYLDGDGYLRPNINKRKAFDNSYGTLFPKEPDFSLKGKLKEYEGEFLIDTTVVYVINYGEVHAGPYHFDNKYSFLRFFSSGHVFSAGKYDEEFVGKDFSTFNRATVGYYTFEDGKILCEFFVPSADYQYYVFEVIDSLTILEAKTKPRGRATSWDNLKRKEHYFHKRNVDSLWGEPYW</sequence>
<keyword evidence="1" id="KW-0812">Transmembrane</keyword>
<dbReference type="EMBL" id="BMGL01000018">
    <property type="protein sequence ID" value="GGE23011.1"/>
    <property type="molecule type" value="Genomic_DNA"/>
</dbReference>
<keyword evidence="1" id="KW-1133">Transmembrane helix</keyword>
<evidence type="ECO:0000256" key="1">
    <source>
        <dbReference type="SAM" id="Phobius"/>
    </source>
</evidence>
<dbReference type="Proteomes" id="UP000599688">
    <property type="component" value="Unassembled WGS sequence"/>
</dbReference>
<proteinExistence type="predicted"/>
<keyword evidence="1" id="KW-0472">Membrane</keyword>
<evidence type="ECO:0000313" key="3">
    <source>
        <dbReference type="Proteomes" id="UP000599688"/>
    </source>
</evidence>
<name>A0A917A294_9FLAO</name>
<gene>
    <name evidence="2" type="ORF">GCM10010831_24910</name>
</gene>
<protein>
    <submittedName>
        <fullName evidence="2">Uncharacterized protein</fullName>
    </submittedName>
</protein>
<feature type="transmembrane region" description="Helical" evidence="1">
    <location>
        <begin position="12"/>
        <end position="34"/>
    </location>
</feature>
<dbReference type="AlphaFoldDB" id="A0A917A294"/>
<accession>A0A917A294</accession>